<comment type="subcellular location">
    <subcellularLocation>
        <location evidence="1">Cytoplasm</location>
    </subcellularLocation>
</comment>
<keyword evidence="18" id="KW-1185">Reference proteome</keyword>
<feature type="compositionally biased region" description="Polar residues" evidence="14">
    <location>
        <begin position="639"/>
        <end position="650"/>
    </location>
</feature>
<dbReference type="Gene3D" id="3.30.310.80">
    <property type="entry name" value="Kinase associated domain 1, KA1"/>
    <property type="match status" value="1"/>
</dbReference>
<feature type="compositionally biased region" description="Basic and acidic residues" evidence="14">
    <location>
        <begin position="33"/>
        <end position="47"/>
    </location>
</feature>
<keyword evidence="6" id="KW-0597">Phosphoprotein</keyword>
<dbReference type="SMART" id="SM00220">
    <property type="entry name" value="S_TKc"/>
    <property type="match status" value="1"/>
</dbReference>
<dbReference type="InterPro" id="IPR001772">
    <property type="entry name" value="KA1_dom"/>
</dbReference>
<evidence type="ECO:0000313" key="17">
    <source>
        <dbReference type="EMBL" id="KAK4461821.1"/>
    </source>
</evidence>
<reference evidence="17" key="1">
    <citation type="journal article" date="2023" name="Mol. Phylogenet. Evol.">
        <title>Genome-scale phylogeny and comparative genomics of the fungal order Sordariales.</title>
        <authorList>
            <person name="Hensen N."/>
            <person name="Bonometti L."/>
            <person name="Westerberg I."/>
            <person name="Brannstrom I.O."/>
            <person name="Guillou S."/>
            <person name="Cros-Aarteil S."/>
            <person name="Calhoun S."/>
            <person name="Haridas S."/>
            <person name="Kuo A."/>
            <person name="Mondo S."/>
            <person name="Pangilinan J."/>
            <person name="Riley R."/>
            <person name="LaButti K."/>
            <person name="Andreopoulos B."/>
            <person name="Lipzen A."/>
            <person name="Chen C."/>
            <person name="Yan M."/>
            <person name="Daum C."/>
            <person name="Ng V."/>
            <person name="Clum A."/>
            <person name="Steindorff A."/>
            <person name="Ohm R.A."/>
            <person name="Martin F."/>
            <person name="Silar P."/>
            <person name="Natvig D.O."/>
            <person name="Lalanne C."/>
            <person name="Gautier V."/>
            <person name="Ament-Velasquez S.L."/>
            <person name="Kruys A."/>
            <person name="Hutchinson M.I."/>
            <person name="Powell A.J."/>
            <person name="Barry K."/>
            <person name="Miller A.N."/>
            <person name="Grigoriev I.V."/>
            <person name="Debuchy R."/>
            <person name="Gladieux P."/>
            <person name="Hiltunen Thoren M."/>
            <person name="Johannesson H."/>
        </authorList>
    </citation>
    <scope>NUCLEOTIDE SEQUENCE</scope>
    <source>
        <strain evidence="17">PSN324</strain>
    </source>
</reference>
<feature type="compositionally biased region" description="Basic and acidic residues" evidence="14">
    <location>
        <begin position="82"/>
        <end position="94"/>
    </location>
</feature>
<dbReference type="Gene3D" id="1.10.510.10">
    <property type="entry name" value="Transferase(Phosphotransferase) domain 1"/>
    <property type="match status" value="1"/>
</dbReference>
<accession>A0AAV9HQ50</accession>
<feature type="compositionally biased region" description="Basic and acidic residues" evidence="14">
    <location>
        <begin position="574"/>
        <end position="595"/>
    </location>
</feature>
<dbReference type="AlphaFoldDB" id="A0AAV9HQ50"/>
<evidence type="ECO:0000256" key="11">
    <source>
        <dbReference type="ARBA" id="ARBA00047899"/>
    </source>
</evidence>
<feature type="compositionally biased region" description="Basic and acidic residues" evidence="14">
    <location>
        <begin position="660"/>
        <end position="676"/>
    </location>
</feature>
<dbReference type="PROSITE" id="PS00108">
    <property type="entry name" value="PROTEIN_KINASE_ST"/>
    <property type="match status" value="1"/>
</dbReference>
<feature type="compositionally biased region" description="Basic and acidic residues" evidence="14">
    <location>
        <begin position="628"/>
        <end position="638"/>
    </location>
</feature>
<keyword evidence="10 13" id="KW-0067">ATP-binding</keyword>
<feature type="region of interest" description="Disordered" evidence="14">
    <location>
        <begin position="158"/>
        <end position="178"/>
    </location>
</feature>
<dbReference type="GO" id="GO:0005524">
    <property type="term" value="F:ATP binding"/>
    <property type="evidence" value="ECO:0007669"/>
    <property type="project" value="UniProtKB-UniRule"/>
</dbReference>
<evidence type="ECO:0000259" key="15">
    <source>
        <dbReference type="PROSITE" id="PS50011"/>
    </source>
</evidence>
<evidence type="ECO:0000256" key="7">
    <source>
        <dbReference type="ARBA" id="ARBA00022679"/>
    </source>
</evidence>
<keyword evidence="8 13" id="KW-0547">Nucleotide-binding</keyword>
<feature type="region of interest" description="Disordered" evidence="14">
    <location>
        <begin position="768"/>
        <end position="825"/>
    </location>
</feature>
<dbReference type="InterPro" id="IPR028375">
    <property type="entry name" value="KA1/Ssp2_C"/>
</dbReference>
<dbReference type="EC" id="2.7.11.1" evidence="3"/>
<evidence type="ECO:0000256" key="14">
    <source>
        <dbReference type="SAM" id="MobiDB-lite"/>
    </source>
</evidence>
<dbReference type="GO" id="GO:0000226">
    <property type="term" value="P:microtubule cytoskeleton organization"/>
    <property type="evidence" value="ECO:0007669"/>
    <property type="project" value="TreeGrafter"/>
</dbReference>
<reference evidence="17" key="2">
    <citation type="submission" date="2023-06" db="EMBL/GenBank/DDBJ databases">
        <authorList>
            <consortium name="Lawrence Berkeley National Laboratory"/>
            <person name="Mondo S.J."/>
            <person name="Hensen N."/>
            <person name="Bonometti L."/>
            <person name="Westerberg I."/>
            <person name="Brannstrom I.O."/>
            <person name="Guillou S."/>
            <person name="Cros-Aarteil S."/>
            <person name="Calhoun S."/>
            <person name="Haridas S."/>
            <person name="Kuo A."/>
            <person name="Pangilinan J."/>
            <person name="Riley R."/>
            <person name="Labutti K."/>
            <person name="Andreopoulos B."/>
            <person name="Lipzen A."/>
            <person name="Chen C."/>
            <person name="Yanf M."/>
            <person name="Daum C."/>
            <person name="Ng V."/>
            <person name="Clum A."/>
            <person name="Steindorff A."/>
            <person name="Ohm R."/>
            <person name="Martin F."/>
            <person name="Silar P."/>
            <person name="Natvig D."/>
            <person name="Lalanne C."/>
            <person name="Gautier V."/>
            <person name="Ament-Velasquez S.L."/>
            <person name="Kruys A."/>
            <person name="Hutchinson M.I."/>
            <person name="Powell A.J."/>
            <person name="Barry K."/>
            <person name="Miller A.N."/>
            <person name="Grigoriev I.V."/>
            <person name="Debuchy R."/>
            <person name="Gladieux P."/>
            <person name="Thoren M.H."/>
            <person name="Johannesson H."/>
        </authorList>
    </citation>
    <scope>NUCLEOTIDE SEQUENCE</scope>
    <source>
        <strain evidence="17">PSN324</strain>
    </source>
</reference>
<dbReference type="InterPro" id="IPR008271">
    <property type="entry name" value="Ser/Thr_kinase_AS"/>
</dbReference>
<feature type="compositionally biased region" description="Basic and acidic residues" evidence="14">
    <location>
        <begin position="448"/>
        <end position="471"/>
    </location>
</feature>
<organism evidence="17 18">
    <name type="scientific">Cladorrhinum samala</name>
    <dbReference type="NCBI Taxonomy" id="585594"/>
    <lineage>
        <taxon>Eukaryota</taxon>
        <taxon>Fungi</taxon>
        <taxon>Dikarya</taxon>
        <taxon>Ascomycota</taxon>
        <taxon>Pezizomycotina</taxon>
        <taxon>Sordariomycetes</taxon>
        <taxon>Sordariomycetidae</taxon>
        <taxon>Sordariales</taxon>
        <taxon>Podosporaceae</taxon>
        <taxon>Cladorrhinum</taxon>
    </lineage>
</organism>
<dbReference type="EMBL" id="MU864983">
    <property type="protein sequence ID" value="KAK4461821.1"/>
    <property type="molecule type" value="Genomic_DNA"/>
</dbReference>
<feature type="compositionally biased region" description="Acidic residues" evidence="14">
    <location>
        <begin position="688"/>
        <end position="697"/>
    </location>
</feature>
<dbReference type="InterPro" id="IPR017441">
    <property type="entry name" value="Protein_kinase_ATP_BS"/>
</dbReference>
<feature type="region of interest" description="Disordered" evidence="14">
    <location>
        <begin position="525"/>
        <end position="716"/>
    </location>
</feature>
<evidence type="ECO:0000256" key="10">
    <source>
        <dbReference type="ARBA" id="ARBA00022840"/>
    </source>
</evidence>
<dbReference type="CDD" id="cd14077">
    <property type="entry name" value="STKc_Kin1_2"/>
    <property type="match status" value="1"/>
</dbReference>
<dbReference type="GO" id="GO:0004674">
    <property type="term" value="F:protein serine/threonine kinase activity"/>
    <property type="evidence" value="ECO:0007669"/>
    <property type="project" value="UniProtKB-KW"/>
</dbReference>
<dbReference type="FunFam" id="1.10.510.10:FF:000333">
    <property type="entry name" value="Non-specific serine/threonine protein kinase"/>
    <property type="match status" value="1"/>
</dbReference>
<dbReference type="PANTHER" id="PTHR24346:SF82">
    <property type="entry name" value="KP78A-RELATED"/>
    <property type="match status" value="1"/>
</dbReference>
<comment type="caution">
    <text evidence="17">The sequence shown here is derived from an EMBL/GenBank/DDBJ whole genome shotgun (WGS) entry which is preliminary data.</text>
</comment>
<evidence type="ECO:0000256" key="1">
    <source>
        <dbReference type="ARBA" id="ARBA00004496"/>
    </source>
</evidence>
<protein>
    <recommendedName>
        <fullName evidence="3">non-specific serine/threonine protein kinase</fullName>
        <ecNumber evidence="3">2.7.11.1</ecNumber>
    </recommendedName>
</protein>
<feature type="region of interest" description="Disordered" evidence="14">
    <location>
        <begin position="1"/>
        <end position="116"/>
    </location>
</feature>
<dbReference type="CDD" id="cd12121">
    <property type="entry name" value="MARK_C_like"/>
    <property type="match status" value="1"/>
</dbReference>
<keyword evidence="9 17" id="KW-0418">Kinase</keyword>
<evidence type="ECO:0000256" key="6">
    <source>
        <dbReference type="ARBA" id="ARBA00022553"/>
    </source>
</evidence>
<feature type="binding site" evidence="13">
    <location>
        <position position="152"/>
    </location>
    <ligand>
        <name>ATP</name>
        <dbReference type="ChEBI" id="CHEBI:30616"/>
    </ligand>
</feature>
<evidence type="ECO:0000256" key="12">
    <source>
        <dbReference type="ARBA" id="ARBA00048679"/>
    </source>
</evidence>
<feature type="compositionally biased region" description="Low complexity" evidence="14">
    <location>
        <begin position="71"/>
        <end position="81"/>
    </location>
</feature>
<evidence type="ECO:0000313" key="18">
    <source>
        <dbReference type="Proteomes" id="UP001321749"/>
    </source>
</evidence>
<comment type="catalytic activity">
    <reaction evidence="11">
        <text>L-threonyl-[protein] + ATP = O-phospho-L-threonyl-[protein] + ADP + H(+)</text>
        <dbReference type="Rhea" id="RHEA:46608"/>
        <dbReference type="Rhea" id="RHEA-COMP:11060"/>
        <dbReference type="Rhea" id="RHEA-COMP:11605"/>
        <dbReference type="ChEBI" id="CHEBI:15378"/>
        <dbReference type="ChEBI" id="CHEBI:30013"/>
        <dbReference type="ChEBI" id="CHEBI:30616"/>
        <dbReference type="ChEBI" id="CHEBI:61977"/>
        <dbReference type="ChEBI" id="CHEBI:456216"/>
        <dbReference type="EC" id="2.7.11.1"/>
    </reaction>
</comment>
<dbReference type="InterPro" id="IPR011009">
    <property type="entry name" value="Kinase-like_dom_sf"/>
</dbReference>
<feature type="compositionally biased region" description="Basic and acidic residues" evidence="14">
    <location>
        <begin position="775"/>
        <end position="801"/>
    </location>
</feature>
<dbReference type="InterPro" id="IPR000719">
    <property type="entry name" value="Prot_kinase_dom"/>
</dbReference>
<feature type="compositionally biased region" description="Polar residues" evidence="14">
    <location>
        <begin position="54"/>
        <end position="70"/>
    </location>
</feature>
<feature type="region of interest" description="Disordered" evidence="14">
    <location>
        <begin position="447"/>
        <end position="471"/>
    </location>
</feature>
<evidence type="ECO:0000256" key="2">
    <source>
        <dbReference type="ARBA" id="ARBA00010791"/>
    </source>
</evidence>
<keyword evidence="4" id="KW-0963">Cytoplasm</keyword>
<dbReference type="Pfam" id="PF02149">
    <property type="entry name" value="KA1"/>
    <property type="match status" value="1"/>
</dbReference>
<evidence type="ECO:0000259" key="16">
    <source>
        <dbReference type="PROSITE" id="PS50032"/>
    </source>
</evidence>
<evidence type="ECO:0000256" key="4">
    <source>
        <dbReference type="ARBA" id="ARBA00022490"/>
    </source>
</evidence>
<sequence>MTTTMPAGAGGELPIRSQSARTRRPPTSSRPEPLPRSESSTRAEASRPHRSRSQRSTTAPSPRHQQQSEMSAAPGAPSHAGPVEDQREGTSADPRRHHSSAANTTTTKQHKYRTMIPAPSGNYTFIKTIGQGSMGKVKLAKKEGTNELVACKIIERVSQDDGRQSREEREKSDAAREDRNAREAAIVSLLNHQYICGLRDNLRTRWHWYMLFEYVNGGQMLDYIISHGKLKEKQARKFARQIASAVDYCHRNSIVHRDLKIENILISKTGDIKIIDFGLSNLFSPDEDRKLKTYCGSLYFAAPELLQAKPYTGPEVDVWSFGVVLFVLVCGKVPFDDQYMPALHQKIKKGAVDYPNWLSSECKHLISRMLVTDPKQRATMHEVMNHPWMLKGYNGPPENYLPQREPLSLPLDPEVIANMTGFKFGPADYIREELTKRIKSPKYQAAVRRLEKEREQPSTTPKDAEKRRGFGFDFYKRRNSVTSRDTLTNTSSEGLPIGDDPLNAFDPMVSIYYLVREKLERERANAQPLSAPPKVQVPPSPQQSTQQTPVPPSPIVRPKEKHSLAEIVPPQPAHTDDRRRSRARSHSEEQQREPIKNGLLSPDMIPQHQQPQQVKRESTAAGILRRLSTRDRRKDPNAESKSNSLIQKSVSMRAKSLGHARRESIQARRAKREAEAAHQSSNVVREETDAELGEAEGGETSGGSHERFQESDAVEDPDLAKPVFLKGIFSVSTTSTKPLPEIRADIKRVLKMLGVEYAEIRGGFRCSHSPSVVRGSDRDRSRGDNSRDNRDEDGYYSGRERSSRRRYSSSGQEVGGSRSGGRDGGGGGEIRFEIVIVKVPIVSLHGVQFKRVGGDTWQYKGVAEQIVKELRL</sequence>
<keyword evidence="5" id="KW-0723">Serine/threonine-protein kinase</keyword>
<gene>
    <name evidence="17" type="ORF">QBC42DRAFT_252115</name>
</gene>
<dbReference type="PROSITE" id="PS50032">
    <property type="entry name" value="KA1"/>
    <property type="match status" value="1"/>
</dbReference>
<dbReference type="GO" id="GO:0035556">
    <property type="term" value="P:intracellular signal transduction"/>
    <property type="evidence" value="ECO:0007669"/>
    <property type="project" value="TreeGrafter"/>
</dbReference>
<evidence type="ECO:0000256" key="13">
    <source>
        <dbReference type="PROSITE-ProRule" id="PRU10141"/>
    </source>
</evidence>
<proteinExistence type="inferred from homology"/>
<keyword evidence="7" id="KW-0808">Transferase</keyword>
<dbReference type="GO" id="GO:0071944">
    <property type="term" value="C:cell periphery"/>
    <property type="evidence" value="ECO:0007669"/>
    <property type="project" value="UniProtKB-ARBA"/>
</dbReference>
<dbReference type="SUPFAM" id="SSF103243">
    <property type="entry name" value="KA1-like"/>
    <property type="match status" value="1"/>
</dbReference>
<evidence type="ECO:0000256" key="9">
    <source>
        <dbReference type="ARBA" id="ARBA00022777"/>
    </source>
</evidence>
<dbReference type="PANTHER" id="PTHR24346">
    <property type="entry name" value="MAP/MICROTUBULE AFFINITY-REGULATING KINASE"/>
    <property type="match status" value="1"/>
</dbReference>
<comment type="similarity">
    <text evidence="2">Belongs to the protein kinase superfamily. CAMK Ser/Thr protein kinase family. NIM1 subfamily.</text>
</comment>
<evidence type="ECO:0000256" key="3">
    <source>
        <dbReference type="ARBA" id="ARBA00012513"/>
    </source>
</evidence>
<feature type="domain" description="KA1" evidence="16">
    <location>
        <begin position="823"/>
        <end position="872"/>
    </location>
</feature>
<feature type="compositionally biased region" description="Gly residues" evidence="14">
    <location>
        <begin position="813"/>
        <end position="825"/>
    </location>
</feature>
<feature type="compositionally biased region" description="Low complexity" evidence="14">
    <location>
        <begin position="16"/>
        <end position="32"/>
    </location>
</feature>
<dbReference type="Proteomes" id="UP001321749">
    <property type="component" value="Unassembled WGS sequence"/>
</dbReference>
<feature type="domain" description="Protein kinase" evidence="15">
    <location>
        <begin position="123"/>
        <end position="389"/>
    </location>
</feature>
<dbReference type="PROSITE" id="PS50011">
    <property type="entry name" value="PROTEIN_KINASE_DOM"/>
    <property type="match status" value="1"/>
</dbReference>
<dbReference type="Pfam" id="PF00069">
    <property type="entry name" value="Pkinase"/>
    <property type="match status" value="1"/>
</dbReference>
<name>A0AAV9HQ50_9PEZI</name>
<dbReference type="PROSITE" id="PS00107">
    <property type="entry name" value="PROTEIN_KINASE_ATP"/>
    <property type="match status" value="1"/>
</dbReference>
<evidence type="ECO:0000256" key="8">
    <source>
        <dbReference type="ARBA" id="ARBA00022741"/>
    </source>
</evidence>
<dbReference type="GO" id="GO:0005737">
    <property type="term" value="C:cytoplasm"/>
    <property type="evidence" value="ECO:0007669"/>
    <property type="project" value="UniProtKB-SubCell"/>
</dbReference>
<comment type="catalytic activity">
    <reaction evidence="12">
        <text>L-seryl-[protein] + ATP = O-phospho-L-seryl-[protein] + ADP + H(+)</text>
        <dbReference type="Rhea" id="RHEA:17989"/>
        <dbReference type="Rhea" id="RHEA-COMP:9863"/>
        <dbReference type="Rhea" id="RHEA-COMP:11604"/>
        <dbReference type="ChEBI" id="CHEBI:15378"/>
        <dbReference type="ChEBI" id="CHEBI:29999"/>
        <dbReference type="ChEBI" id="CHEBI:30616"/>
        <dbReference type="ChEBI" id="CHEBI:83421"/>
        <dbReference type="ChEBI" id="CHEBI:456216"/>
        <dbReference type="EC" id="2.7.11.1"/>
    </reaction>
</comment>
<evidence type="ECO:0000256" key="5">
    <source>
        <dbReference type="ARBA" id="ARBA00022527"/>
    </source>
</evidence>
<dbReference type="SUPFAM" id="SSF56112">
    <property type="entry name" value="Protein kinase-like (PK-like)"/>
    <property type="match status" value="1"/>
</dbReference>